<gene>
    <name evidence="4" type="primary">gb14659</name>
    <name evidence="4" type="ORF">PR202_gb14659</name>
</gene>
<evidence type="ECO:0000259" key="2">
    <source>
        <dbReference type="Pfam" id="PF00646"/>
    </source>
</evidence>
<reference evidence="4" key="2">
    <citation type="submission" date="2021-12" db="EMBL/GenBank/DDBJ databases">
        <title>Resequencing data analysis of finger millet.</title>
        <authorList>
            <person name="Hatakeyama M."/>
            <person name="Aluri S."/>
            <person name="Balachadran M.T."/>
            <person name="Sivarajan S.R."/>
            <person name="Poveda L."/>
            <person name="Shimizu-Inatsugi R."/>
            <person name="Schlapbach R."/>
            <person name="Sreeman S.M."/>
            <person name="Shimizu K.K."/>
        </authorList>
    </citation>
    <scope>NUCLEOTIDE SEQUENCE</scope>
</reference>
<feature type="domain" description="KIB1-4 beta-propeller" evidence="3">
    <location>
        <begin position="96"/>
        <end position="152"/>
    </location>
</feature>
<evidence type="ECO:0000313" key="4">
    <source>
        <dbReference type="EMBL" id="GJN26705.1"/>
    </source>
</evidence>
<dbReference type="Gene3D" id="1.20.1280.50">
    <property type="match status" value="1"/>
</dbReference>
<dbReference type="InterPro" id="IPR050942">
    <property type="entry name" value="F-box_BR-signaling"/>
</dbReference>
<reference evidence="4" key="1">
    <citation type="journal article" date="2018" name="DNA Res.">
        <title>Multiple hybrid de novo genome assembly of finger millet, an orphan allotetraploid crop.</title>
        <authorList>
            <person name="Hatakeyama M."/>
            <person name="Aluri S."/>
            <person name="Balachadran M.T."/>
            <person name="Sivarajan S.R."/>
            <person name="Patrignani A."/>
            <person name="Gruter S."/>
            <person name="Poveda L."/>
            <person name="Shimizu-Inatsugi R."/>
            <person name="Baeten J."/>
            <person name="Francoijs K.J."/>
            <person name="Nataraja K.N."/>
            <person name="Reddy Y.A.N."/>
            <person name="Phadnis S."/>
            <person name="Ravikumar R.L."/>
            <person name="Schlapbach R."/>
            <person name="Sreeman S.M."/>
            <person name="Shimizu K.K."/>
        </authorList>
    </citation>
    <scope>NUCLEOTIDE SEQUENCE</scope>
</reference>
<feature type="region of interest" description="Disordered" evidence="1">
    <location>
        <begin position="321"/>
        <end position="343"/>
    </location>
</feature>
<feature type="compositionally biased region" description="Basic residues" evidence="1">
    <location>
        <begin position="334"/>
        <end position="343"/>
    </location>
</feature>
<dbReference type="Proteomes" id="UP001054889">
    <property type="component" value="Unassembled WGS sequence"/>
</dbReference>
<comment type="caution">
    <text evidence="4">The sequence shown here is derived from an EMBL/GenBank/DDBJ whole genome shotgun (WGS) entry which is preliminary data.</text>
</comment>
<feature type="domain" description="F-box" evidence="2">
    <location>
        <begin position="23"/>
        <end position="57"/>
    </location>
</feature>
<dbReference type="PANTHER" id="PTHR44259">
    <property type="entry name" value="OS07G0183000 PROTEIN-RELATED"/>
    <property type="match status" value="1"/>
</dbReference>
<evidence type="ECO:0000313" key="5">
    <source>
        <dbReference type="Proteomes" id="UP001054889"/>
    </source>
</evidence>
<proteinExistence type="predicted"/>
<dbReference type="InterPro" id="IPR001810">
    <property type="entry name" value="F-box_dom"/>
</dbReference>
<evidence type="ECO:0008006" key="6">
    <source>
        <dbReference type="Google" id="ProtNLM"/>
    </source>
</evidence>
<dbReference type="InterPro" id="IPR005174">
    <property type="entry name" value="KIB1-4_b-propeller"/>
</dbReference>
<dbReference type="CDD" id="cd09917">
    <property type="entry name" value="F-box_SF"/>
    <property type="match status" value="1"/>
</dbReference>
<name>A0AAV5EVL4_ELECO</name>
<accession>A0AAV5EVL4</accession>
<dbReference type="SUPFAM" id="SSF81383">
    <property type="entry name" value="F-box domain"/>
    <property type="match status" value="1"/>
</dbReference>
<evidence type="ECO:0000256" key="1">
    <source>
        <dbReference type="SAM" id="MobiDB-lite"/>
    </source>
</evidence>
<dbReference type="Pfam" id="PF03478">
    <property type="entry name" value="Beta-prop_KIB1-4"/>
    <property type="match status" value="1"/>
</dbReference>
<evidence type="ECO:0000259" key="3">
    <source>
        <dbReference type="Pfam" id="PF03478"/>
    </source>
</evidence>
<organism evidence="4 5">
    <name type="scientific">Eleusine coracana subsp. coracana</name>
    <dbReference type="NCBI Taxonomy" id="191504"/>
    <lineage>
        <taxon>Eukaryota</taxon>
        <taxon>Viridiplantae</taxon>
        <taxon>Streptophyta</taxon>
        <taxon>Embryophyta</taxon>
        <taxon>Tracheophyta</taxon>
        <taxon>Spermatophyta</taxon>
        <taxon>Magnoliopsida</taxon>
        <taxon>Liliopsida</taxon>
        <taxon>Poales</taxon>
        <taxon>Poaceae</taxon>
        <taxon>PACMAD clade</taxon>
        <taxon>Chloridoideae</taxon>
        <taxon>Cynodonteae</taxon>
        <taxon>Eleusininae</taxon>
        <taxon>Eleusine</taxon>
    </lineage>
</organism>
<sequence>MSLQRLRLFPDFHNKEPGTGPSWSDLLVDILLTILQHLELPQAIAFASVCKTWRSAATVARVPCSCTPWIISWANHLEKRRVQGKCSTFVTCSSYHLDVEKAYDISFPQGCFVACCGASHGWLVLVNELSNLVLYNPFTTAMIPLPPITDFECVEAVYGSGGQDKWQVASTFPGRLADRYLDCAYHDGSFYTVTSYGLLEKWHLDELGGPRREELVSATARGFILTRHMVSTPWGDLLQGATLLRTPGSRCLLSHPPPPPRTEEHHGGAALLLHTPPRMTKRASVRSLLAASSGRLGGAPPTRDPGVDRWSSFPSASLADLCGAPSSRRPDAARRRHALYRPA</sequence>
<dbReference type="AlphaFoldDB" id="A0AAV5EVL4"/>
<dbReference type="PANTHER" id="PTHR44259:SF77">
    <property type="entry name" value="OS04G0563401 PROTEIN"/>
    <property type="match status" value="1"/>
</dbReference>
<feature type="region of interest" description="Disordered" evidence="1">
    <location>
        <begin position="292"/>
        <end position="311"/>
    </location>
</feature>
<protein>
    <recommendedName>
        <fullName evidence="6">F-box domain-containing protein</fullName>
    </recommendedName>
</protein>
<dbReference type="InterPro" id="IPR036047">
    <property type="entry name" value="F-box-like_dom_sf"/>
</dbReference>
<dbReference type="Pfam" id="PF00646">
    <property type="entry name" value="F-box"/>
    <property type="match status" value="1"/>
</dbReference>
<keyword evidence="5" id="KW-1185">Reference proteome</keyword>
<dbReference type="EMBL" id="BQKI01000079">
    <property type="protein sequence ID" value="GJN26705.1"/>
    <property type="molecule type" value="Genomic_DNA"/>
</dbReference>